<dbReference type="Pfam" id="PF00638">
    <property type="entry name" value="Ran_BP1"/>
    <property type="match status" value="1"/>
</dbReference>
<feature type="compositionally biased region" description="Basic and acidic residues" evidence="20">
    <location>
        <begin position="435"/>
        <end position="448"/>
    </location>
</feature>
<reference evidence="22" key="2">
    <citation type="submission" date="2021-03" db="UniProtKB">
        <authorList>
            <consortium name="EnsemblPlants"/>
        </authorList>
    </citation>
    <scope>IDENTIFICATION</scope>
</reference>
<evidence type="ECO:0000313" key="23">
    <source>
        <dbReference type="Proteomes" id="UP000596661"/>
    </source>
</evidence>
<dbReference type="FunFam" id="3.40.50.300:FF:001091">
    <property type="entry name" value="Probable disease resistance protein At1g61300"/>
    <property type="match status" value="1"/>
</dbReference>
<dbReference type="FunFam" id="1.10.8.430:FF:000003">
    <property type="entry name" value="Probable disease resistance protein At5g66910"/>
    <property type="match status" value="1"/>
</dbReference>
<dbReference type="CDD" id="cd03801">
    <property type="entry name" value="GT4_PimA-like"/>
    <property type="match status" value="1"/>
</dbReference>
<keyword evidence="14" id="KW-0811">Translocation</keyword>
<evidence type="ECO:0000256" key="5">
    <source>
        <dbReference type="ARBA" id="ARBA00022490"/>
    </source>
</evidence>
<dbReference type="PANTHER" id="PTHR47778:SF2">
    <property type="entry name" value="GLYCOSYL TRANSFERASE FAMILY 1 DOMAIN-CONTAINING PROTEIN"/>
    <property type="match status" value="1"/>
</dbReference>
<dbReference type="InterPro" id="IPR041693">
    <property type="entry name" value="Glyco_trans_4_5"/>
</dbReference>
<keyword evidence="13" id="KW-0653">Protein transport</keyword>
<dbReference type="GO" id="GO:0000184">
    <property type="term" value="P:nuclear-transcribed mRNA catabolic process, nonsense-mediated decay"/>
    <property type="evidence" value="ECO:0007669"/>
    <property type="project" value="UniProtKB-KW"/>
</dbReference>
<proteinExistence type="inferred from homology"/>
<reference evidence="22" key="1">
    <citation type="submission" date="2018-11" db="EMBL/GenBank/DDBJ databases">
        <authorList>
            <person name="Grassa J C."/>
        </authorList>
    </citation>
    <scope>NUCLEOTIDE SEQUENCE [LARGE SCALE GENOMIC DNA]</scope>
</reference>
<keyword evidence="4" id="KW-0813">Transport</keyword>
<dbReference type="GO" id="GO:0006397">
    <property type="term" value="P:mRNA processing"/>
    <property type="evidence" value="ECO:0007669"/>
    <property type="project" value="UniProtKB-KW"/>
</dbReference>
<dbReference type="SMART" id="SM00160">
    <property type="entry name" value="RanBD"/>
    <property type="match status" value="1"/>
</dbReference>
<dbReference type="GO" id="GO:0003729">
    <property type="term" value="F:mRNA binding"/>
    <property type="evidence" value="ECO:0007669"/>
    <property type="project" value="InterPro"/>
</dbReference>
<dbReference type="SUPFAM" id="SSF52058">
    <property type="entry name" value="L domain-like"/>
    <property type="match status" value="1"/>
</dbReference>
<dbReference type="GO" id="GO:0043531">
    <property type="term" value="F:ADP binding"/>
    <property type="evidence" value="ECO:0007669"/>
    <property type="project" value="InterPro"/>
</dbReference>
<evidence type="ECO:0000259" key="21">
    <source>
        <dbReference type="PROSITE" id="PS50196"/>
    </source>
</evidence>
<evidence type="ECO:0000256" key="19">
    <source>
        <dbReference type="SAM" id="Coils"/>
    </source>
</evidence>
<feature type="compositionally biased region" description="Basic and acidic residues" evidence="20">
    <location>
        <begin position="630"/>
        <end position="639"/>
    </location>
</feature>
<dbReference type="GO" id="GO:0005643">
    <property type="term" value="C:nuclear pore"/>
    <property type="evidence" value="ECO:0007669"/>
    <property type="project" value="UniProtKB-SubCell"/>
</dbReference>
<evidence type="ECO:0000256" key="8">
    <source>
        <dbReference type="ARBA" id="ARBA00022737"/>
    </source>
</evidence>
<dbReference type="GO" id="GO:0006952">
    <property type="term" value="P:defense response"/>
    <property type="evidence" value="ECO:0007669"/>
    <property type="project" value="UniProtKB-KW"/>
</dbReference>
<keyword evidence="12" id="KW-0694">RNA-binding</keyword>
<feature type="compositionally biased region" description="Basic and acidic residues" evidence="20">
    <location>
        <begin position="562"/>
        <end position="573"/>
    </location>
</feature>
<organism evidence="22 23">
    <name type="scientific">Cannabis sativa</name>
    <name type="common">Hemp</name>
    <name type="synonym">Marijuana</name>
    <dbReference type="NCBI Taxonomy" id="3483"/>
    <lineage>
        <taxon>Eukaryota</taxon>
        <taxon>Viridiplantae</taxon>
        <taxon>Streptophyta</taxon>
        <taxon>Embryophyta</taxon>
        <taxon>Tracheophyta</taxon>
        <taxon>Spermatophyta</taxon>
        <taxon>Magnoliopsida</taxon>
        <taxon>eudicotyledons</taxon>
        <taxon>Gunneridae</taxon>
        <taxon>Pentapetalae</taxon>
        <taxon>rosids</taxon>
        <taxon>fabids</taxon>
        <taxon>Rosales</taxon>
        <taxon>Cannabaceae</taxon>
        <taxon>Cannabis</taxon>
    </lineage>
</organism>
<feature type="region of interest" description="Disordered" evidence="20">
    <location>
        <begin position="836"/>
        <end position="896"/>
    </location>
</feature>
<feature type="compositionally biased region" description="Basic and acidic residues" evidence="20">
    <location>
        <begin position="538"/>
        <end position="550"/>
    </location>
</feature>
<feature type="region of interest" description="Disordered" evidence="20">
    <location>
        <begin position="747"/>
        <end position="773"/>
    </location>
</feature>
<dbReference type="GO" id="GO:0008380">
    <property type="term" value="P:RNA splicing"/>
    <property type="evidence" value="ECO:0007669"/>
    <property type="project" value="UniProtKB-KW"/>
</dbReference>
<accession>A0A803NZY8</accession>
<keyword evidence="23" id="KW-1185">Reference proteome</keyword>
<dbReference type="InterPro" id="IPR058922">
    <property type="entry name" value="WHD_DRP"/>
</dbReference>
<keyword evidence="5" id="KW-0963">Cytoplasm</keyword>
<feature type="region of interest" description="Disordered" evidence="20">
    <location>
        <begin position="1"/>
        <end position="200"/>
    </location>
</feature>
<dbReference type="InterPro" id="IPR045207">
    <property type="entry name" value="RanBD_NUP50_plant"/>
</dbReference>
<comment type="subcellular location">
    <subcellularLocation>
        <location evidence="1">Cytoplasm</location>
    </subcellularLocation>
    <subcellularLocation>
        <location evidence="2">Nucleus</location>
        <location evidence="2">Nuclear pore complex</location>
    </subcellularLocation>
</comment>
<keyword evidence="16" id="KW-0866">Nonsense-mediated mRNA decay</keyword>
<feature type="compositionally biased region" description="Acidic residues" evidence="20">
    <location>
        <begin position="449"/>
        <end position="458"/>
    </location>
</feature>
<dbReference type="SUPFAM" id="SSF50729">
    <property type="entry name" value="PH domain-like"/>
    <property type="match status" value="1"/>
</dbReference>
<evidence type="ECO:0000256" key="4">
    <source>
        <dbReference type="ARBA" id="ARBA00022448"/>
    </source>
</evidence>
<dbReference type="Pfam" id="PF23559">
    <property type="entry name" value="WHD_DRP"/>
    <property type="match status" value="1"/>
</dbReference>
<dbReference type="InterPro" id="IPR027417">
    <property type="entry name" value="P-loop_NTPase"/>
</dbReference>
<dbReference type="Gramene" id="evm.model.02.3083">
    <property type="protein sequence ID" value="cds.evm.model.02.3083"/>
    <property type="gene ID" value="evm.TU.02.3083"/>
</dbReference>
<dbReference type="SUPFAM" id="SSF53756">
    <property type="entry name" value="UDP-Glycosyltransferase/glycogen phosphorylase"/>
    <property type="match status" value="1"/>
</dbReference>
<keyword evidence="7" id="KW-0808">Transferase</keyword>
<evidence type="ECO:0000256" key="10">
    <source>
        <dbReference type="ARBA" id="ARBA00022821"/>
    </source>
</evidence>
<feature type="region of interest" description="Disordered" evidence="20">
    <location>
        <begin position="1050"/>
        <end position="1070"/>
    </location>
</feature>
<dbReference type="GO" id="GO:0005737">
    <property type="term" value="C:cytoplasm"/>
    <property type="evidence" value="ECO:0007669"/>
    <property type="project" value="UniProtKB-SubCell"/>
</dbReference>
<keyword evidence="10" id="KW-0611">Plant defense</keyword>
<keyword evidence="11" id="KW-0810">Translation regulation</keyword>
<dbReference type="InterPro" id="IPR001296">
    <property type="entry name" value="Glyco_trans_1"/>
</dbReference>
<evidence type="ECO:0000256" key="20">
    <source>
        <dbReference type="SAM" id="MobiDB-lite"/>
    </source>
</evidence>
<keyword evidence="17" id="KW-0508">mRNA splicing</keyword>
<feature type="domain" description="RanBD1" evidence="21">
    <location>
        <begin position="282"/>
        <end position="402"/>
    </location>
</feature>
<feature type="compositionally biased region" description="Basic and acidic residues" evidence="20">
    <location>
        <begin position="459"/>
        <end position="475"/>
    </location>
</feature>
<dbReference type="FunFam" id="1.10.10.10:FF:000322">
    <property type="entry name" value="Probable disease resistance protein At1g63360"/>
    <property type="match status" value="1"/>
</dbReference>
<comment type="similarity">
    <text evidence="3">Belongs to the CASC3 family.</text>
</comment>
<evidence type="ECO:0000256" key="7">
    <source>
        <dbReference type="ARBA" id="ARBA00022676"/>
    </source>
</evidence>
<dbReference type="GO" id="GO:0051028">
    <property type="term" value="P:mRNA transport"/>
    <property type="evidence" value="ECO:0007669"/>
    <property type="project" value="UniProtKB-KW"/>
</dbReference>
<dbReference type="GO" id="GO:0015031">
    <property type="term" value="P:protein transport"/>
    <property type="evidence" value="ECO:0007669"/>
    <property type="project" value="UniProtKB-KW"/>
</dbReference>
<protein>
    <recommendedName>
        <fullName evidence="21">RanBD1 domain-containing protein</fullName>
    </recommendedName>
</protein>
<keyword evidence="19" id="KW-0175">Coiled coil</keyword>
<feature type="compositionally biased region" description="Basic and acidic residues" evidence="20">
    <location>
        <begin position="100"/>
        <end position="130"/>
    </location>
</feature>
<evidence type="ECO:0000256" key="16">
    <source>
        <dbReference type="ARBA" id="ARBA00023161"/>
    </source>
</evidence>
<keyword evidence="18" id="KW-0539">Nucleus</keyword>
<feature type="coiled-coil region" evidence="19">
    <location>
        <begin position="1699"/>
        <end position="1733"/>
    </location>
</feature>
<evidence type="ECO:0000256" key="3">
    <source>
        <dbReference type="ARBA" id="ARBA00009548"/>
    </source>
</evidence>
<dbReference type="Proteomes" id="UP000596661">
    <property type="component" value="Chromosome 2"/>
</dbReference>
<feature type="compositionally biased region" description="Basic and acidic residues" evidence="20">
    <location>
        <begin position="584"/>
        <end position="614"/>
    </location>
</feature>
<feature type="compositionally biased region" description="Low complexity" evidence="20">
    <location>
        <begin position="875"/>
        <end position="891"/>
    </location>
</feature>
<dbReference type="Gene3D" id="1.10.10.10">
    <property type="entry name" value="Winged helix-like DNA-binding domain superfamily/Winged helix DNA-binding domain"/>
    <property type="match status" value="1"/>
</dbReference>
<keyword evidence="6" id="KW-0507">mRNA processing</keyword>
<dbReference type="InterPro" id="IPR000156">
    <property type="entry name" value="Ran_bind_dom"/>
</dbReference>
<dbReference type="GO" id="GO:0016757">
    <property type="term" value="F:glycosyltransferase activity"/>
    <property type="evidence" value="ECO:0007669"/>
    <property type="project" value="UniProtKB-KW"/>
</dbReference>
<dbReference type="InterPro" id="IPR055414">
    <property type="entry name" value="LRR_R13L4/SHOC2-like"/>
</dbReference>
<dbReference type="Gene3D" id="2.30.29.30">
    <property type="entry name" value="Pleckstrin-homology domain (PH domain)/Phosphotyrosine-binding domain (PTB)"/>
    <property type="match status" value="1"/>
</dbReference>
<feature type="region of interest" description="Disordered" evidence="20">
    <location>
        <begin position="1131"/>
        <end position="1151"/>
    </location>
</feature>
<dbReference type="PRINTS" id="PR00364">
    <property type="entry name" value="DISEASERSIST"/>
</dbReference>
<dbReference type="PROSITE" id="PS50196">
    <property type="entry name" value="RANBD1"/>
    <property type="match status" value="1"/>
</dbReference>
<dbReference type="InterPro" id="IPR032675">
    <property type="entry name" value="LRR_dom_sf"/>
</dbReference>
<evidence type="ECO:0000256" key="18">
    <source>
        <dbReference type="ARBA" id="ARBA00023242"/>
    </source>
</evidence>
<dbReference type="InterPro" id="IPR036388">
    <property type="entry name" value="WH-like_DNA-bd_sf"/>
</dbReference>
<evidence type="ECO:0000313" key="22">
    <source>
        <dbReference type="EnsemblPlants" id="cds.evm.model.02.3083"/>
    </source>
</evidence>
<evidence type="ECO:0000256" key="9">
    <source>
        <dbReference type="ARBA" id="ARBA00022816"/>
    </source>
</evidence>
<dbReference type="InterPro" id="IPR011993">
    <property type="entry name" value="PH-like_dom_sf"/>
</dbReference>
<feature type="compositionally biased region" description="Polar residues" evidence="20">
    <location>
        <begin position="673"/>
        <end position="687"/>
    </location>
</feature>
<dbReference type="Pfam" id="PF00534">
    <property type="entry name" value="Glycos_transf_1"/>
    <property type="match status" value="1"/>
</dbReference>
<feature type="compositionally biased region" description="Acidic residues" evidence="20">
    <location>
        <begin position="484"/>
        <end position="519"/>
    </location>
</feature>
<dbReference type="EMBL" id="UZAU01000244">
    <property type="status" value="NOT_ANNOTATED_CDS"/>
    <property type="molecule type" value="Genomic_DNA"/>
</dbReference>
<dbReference type="EnsemblPlants" id="evm.model.02.3083">
    <property type="protein sequence ID" value="cds.evm.model.02.3083"/>
    <property type="gene ID" value="evm.TU.02.3083"/>
</dbReference>
<dbReference type="Pfam" id="PF08911">
    <property type="entry name" value="NUP50"/>
    <property type="match status" value="1"/>
</dbReference>
<feature type="compositionally biased region" description="Polar residues" evidence="20">
    <location>
        <begin position="865"/>
        <end position="874"/>
    </location>
</feature>
<name>A0A803NZY8_CANSA</name>
<dbReference type="InterPro" id="IPR015007">
    <property type="entry name" value="NUP2/50/61"/>
</dbReference>
<dbReference type="SMART" id="SM01044">
    <property type="entry name" value="Btz"/>
    <property type="match status" value="1"/>
</dbReference>
<evidence type="ECO:0000256" key="2">
    <source>
        <dbReference type="ARBA" id="ARBA00004567"/>
    </source>
</evidence>
<keyword evidence="9" id="KW-0509">mRNA transport</keyword>
<dbReference type="InterPro" id="IPR002182">
    <property type="entry name" value="NB-ARC"/>
</dbReference>
<evidence type="ECO:0000256" key="11">
    <source>
        <dbReference type="ARBA" id="ARBA00022845"/>
    </source>
</evidence>
<dbReference type="Pfam" id="PF09405">
    <property type="entry name" value="Btz"/>
    <property type="match status" value="1"/>
</dbReference>
<sequence length="2577" mass="285176">MGDAENALPPSKKRAAGREISRDNPGLDDDDDVSEQESGTFKRASEEVLATRRIVKVRRQPSAPSSNPFAGIKLLPTTEAQTAGEKTVSGDVDGQPKISAENEKDKDDDNKQSEVKDNDAEVQVESKAEANIEVEVNTESAAEEKSSTVIDEVKPVTDNEPALSEHKTENDEKSGDDDKKDEKTENVDPSGEGTPLSSFQQLSSSQNAFTNLSGTGFSSSTFSFGSIAKDGSSAFGTSSVSLFGSKTDQPSFGLGLSNNGNSSLFGTSSTSAAVSKSEGSGFPSMQEVELATGEENEEVVFNADSALYEFMEGGWKERGKGELKINVSKPDKDKARLLMRTKGNYRLILNASLFPDIKLTSMDKKGVSFACVNSNSEGGGGFSTYALKFKDPSIVEEFRGAVTAYKGKASSDGFCCWEMATVGGAEEVEYDSDPEEAKRSLAMRRREASDDEEGEGEGSSEKLRVDRRAVIHSDESDGQGGAAEYDDDDDEEELGLVDDEEDEGGEIDEEEEFDEEEVYEASSHERDGRVPASISAIPKEHVGDVRRPVEESEDAQLGRAFYMHDDRFRDNNGGRHRRTQGGRKLWESKDERKWGHDKFEEITFQDRHYQEGRRSSRSNYRGRGRNSNRGVDRSVDHGYGRGNRPKAYNNSTNQGHVPKGVRGKGLRKYEPATRNNSQSPSMSNKQSGRPFEKPSNSNSARAFTPASNAEFDQVASRKNVFASSLNSASPPFYPSGSSNKEINLTQKRDVQTGNTNRNLRPSSVDSALLRGKNIPESVGMDKLNIDDSSSSVAGKTVSNISTQMSPSGVVLPNTVNAAHSSQSRIQGRAVIPGQMAYQPSPHNQAIRGSLSAQPHAAQRSPVQGRGQTFVQVSAQQLGQRPGSGSQSSSPPNTALSVNSFETGEVVSSSEVNKSKTALVAKGKGVIQGNGRGSVMYGGAQVIGATGSMGVSHGDQNFPGAPTFLPVMQFGGQHPGGIGVPAVGMAFPGYVAQPQGLGLGNSEMTWLPVLAGAAGAYCSPYLAVDGSYHARPSGQSSSGGAASKEDIANKTGNEWKSPQKPDSVNDEFGQRQNKPRRQVIFSILFWRTFVKEGSDQLLEVLHPLEKHIRAALLEEKGGVVWAHDNEDKHNFLGFGKKPNNGNSETEQNQRRELSATDISVAVKNETVENQATDDKRMDVVLAMKENEVSSHRKINSKRKKGKRSGKMRGKQKANTEVKSLDIEEQEPDIPKTNSSYGMLVGPFGSLEDRILEWSPEKRTGTCNRRGDFARLVWSRRFVLIFHELSMTGAPLSMMELATELLSCGATVSAVALSKRGGLMTELSRRKIKMLDDKGELSFKTAMKSDLVIAGSAVCASWIDKYIDRFPAGASQIAWWIMENRREYFDRAKVVLNRVKMVAFLSESQSKQWLNWSEEENIKLRSRPIVVPLSINDELAFVAGIASTLNSPSFSTEKMMEKKQLLRESVRKEIGLKDNDMLVISLSSINPGKGQLLLLESAHLATQKKQDDPKIKIPVNKGRNQPRLAKKGRLRALFRNSNATGSLGSDGVSKKLDNKGMQEQSVKILIGSVGSKSNKVPYVKELLGFLSEHSNFSKSVLWTPATTRVAALYSAADVYVINSQGVGETFGRVTVEAMAFGLPVLGTDAGGTKEIVENNVTGLLHPTGRSGAPVLAENLRFLLKNPITRKQMGMKELLTPEVAEMRKKKENTESLSDAMNDLRNLSQDVKKRVEFAERQSLQCTNQVKGWLEKVETLEEDVNLILLKAREQLRTRNHKCLGGSSCFSHKLGKSVARRLDTVRRLLESGQFDAVSDKLPCLMVDEMPIERTVGLDLTLGEVWSSIEDKSVGIIGLYGMGGVGKTTLLKRINNELFGSRNDFDVIIWVLVSKEASLTRIQEVFRYKLQIPDEIWNANAAGDRSIEIHQILRGKKFVILLDDVWKRFDLLKYGIPIPNDDNGSKVIFTTRSKEVCGHMEADRCIRVECLTQEKALDLFLEKVGTEALNSHPDIPHLAKDFAKACQGLPLALITIGRSMASRKKLEDWKRGIELLRNSLSNFTGVVDYVYLLLEFSYDSLPSTTLRSCFLYCSLFPKGSSVVKNRLIDMWIGEGFFDEFDDIHDERRQAEEAIETLKLACLLEEGESEQSVKMHDVIREMALWLACDRGQTKNKFLVKESVRPDKFAKWKDAERISLWGPEIKDLSGVKVSPNLITLLITSTSIITFPCELYEAIHALRVLDLSGNHSLDLLPEGISSLINLQYLNLSRTTLRTLPVEIKNLKRLRCFLLNDTYNLIDIPRDVISSLSHLQVFSKLQSPDQMHYCPMYDEIVLLEELESLEHMDDICITIFETLSVQKLLSSTKLQRCTRNLTIMWSFTSLNLSTSVLRRLKYLEVLEIWNADTLRIYPEKQRIQGSLSVERLHSLRVLVIVRCEMPDMNWLVYAPCLEFLKVKDCSSIKQLLNEDFGDENAFSCLTMLHLQDLPELESIISPQQALAFPVLKEIEVLNCSSLMKLPFDSNSAKESLIRIKGQREWWEKLVWDDNYVESFFSSKFVSLDGIATGTEYECLPKLSLPSDIYTLPSLSP</sequence>
<dbReference type="Gene3D" id="3.40.50.2000">
    <property type="entry name" value="Glycogen Phosphorylase B"/>
    <property type="match status" value="1"/>
</dbReference>
<dbReference type="Gene3D" id="1.10.8.430">
    <property type="entry name" value="Helical domain of apoptotic protease-activating factors"/>
    <property type="match status" value="1"/>
</dbReference>
<evidence type="ECO:0000256" key="12">
    <source>
        <dbReference type="ARBA" id="ARBA00022884"/>
    </source>
</evidence>
<keyword evidence="8" id="KW-0677">Repeat</keyword>
<dbReference type="Pfam" id="PF00931">
    <property type="entry name" value="NB-ARC"/>
    <property type="match status" value="1"/>
</dbReference>
<keyword evidence="7" id="KW-0328">Glycosyltransferase</keyword>
<feature type="region of interest" description="Disordered" evidence="20">
    <location>
        <begin position="427"/>
        <end position="706"/>
    </location>
</feature>
<feature type="compositionally biased region" description="Polar residues" evidence="20">
    <location>
        <begin position="694"/>
        <end position="706"/>
    </location>
</feature>
<feature type="compositionally biased region" description="Basic residues" evidence="20">
    <location>
        <begin position="1190"/>
        <end position="1210"/>
    </location>
</feature>
<dbReference type="Gene3D" id="3.80.10.10">
    <property type="entry name" value="Ribonuclease Inhibitor"/>
    <property type="match status" value="1"/>
</dbReference>
<dbReference type="GO" id="GO:0035145">
    <property type="term" value="C:exon-exon junction complex"/>
    <property type="evidence" value="ECO:0007669"/>
    <property type="project" value="InterPro"/>
</dbReference>
<feature type="compositionally biased region" description="Polar residues" evidence="20">
    <location>
        <begin position="747"/>
        <end position="765"/>
    </location>
</feature>
<evidence type="ECO:0000256" key="15">
    <source>
        <dbReference type="ARBA" id="ARBA00023132"/>
    </source>
</evidence>
<evidence type="ECO:0000256" key="6">
    <source>
        <dbReference type="ARBA" id="ARBA00022664"/>
    </source>
</evidence>
<dbReference type="Pfam" id="PF23598">
    <property type="entry name" value="LRR_14"/>
    <property type="match status" value="1"/>
</dbReference>
<dbReference type="InterPro" id="IPR018545">
    <property type="entry name" value="Btz_dom"/>
</dbReference>
<feature type="region of interest" description="Disordered" evidence="20">
    <location>
        <begin position="1185"/>
        <end position="1217"/>
    </location>
</feature>
<feature type="compositionally biased region" description="Polar residues" evidence="20">
    <location>
        <begin position="1050"/>
        <end position="1061"/>
    </location>
</feature>
<evidence type="ECO:0000256" key="1">
    <source>
        <dbReference type="ARBA" id="ARBA00004496"/>
    </source>
</evidence>
<feature type="compositionally biased region" description="Acidic residues" evidence="20">
    <location>
        <begin position="26"/>
        <end position="35"/>
    </location>
</feature>
<dbReference type="PANTHER" id="PTHR47778">
    <property type="entry name" value="BNAA05G14870D PROTEIN"/>
    <property type="match status" value="1"/>
</dbReference>
<feature type="compositionally biased region" description="Basic and acidic residues" evidence="20">
    <location>
        <begin position="142"/>
        <end position="186"/>
    </location>
</feature>
<dbReference type="Pfam" id="PF16994">
    <property type="entry name" value="Glyco_trans_4_5"/>
    <property type="match status" value="1"/>
</dbReference>
<dbReference type="CDD" id="cd13169">
    <property type="entry name" value="RanBD_NUP50_plant"/>
    <property type="match status" value="1"/>
</dbReference>
<dbReference type="InterPro" id="IPR042197">
    <property type="entry name" value="Apaf_helical"/>
</dbReference>
<evidence type="ECO:0000256" key="13">
    <source>
        <dbReference type="ARBA" id="ARBA00022927"/>
    </source>
</evidence>
<dbReference type="Gene3D" id="3.40.50.300">
    <property type="entry name" value="P-loop containing nucleotide triphosphate hydrolases"/>
    <property type="match status" value="1"/>
</dbReference>
<keyword evidence="15" id="KW-0906">Nuclear pore complex</keyword>
<evidence type="ECO:0000256" key="14">
    <source>
        <dbReference type="ARBA" id="ARBA00023010"/>
    </source>
</evidence>
<evidence type="ECO:0000256" key="17">
    <source>
        <dbReference type="ARBA" id="ARBA00023187"/>
    </source>
</evidence>
<dbReference type="GO" id="GO:0006417">
    <property type="term" value="P:regulation of translation"/>
    <property type="evidence" value="ECO:0007669"/>
    <property type="project" value="UniProtKB-KW"/>
</dbReference>
<dbReference type="SUPFAM" id="SSF52540">
    <property type="entry name" value="P-loop containing nucleoside triphosphate hydrolases"/>
    <property type="match status" value="1"/>
</dbReference>